<dbReference type="EMBL" id="PDCK01000040">
    <property type="protein sequence ID" value="PRQ51034.1"/>
    <property type="molecule type" value="Genomic_DNA"/>
</dbReference>
<gene>
    <name evidence="2" type="ORF">RchiOBHm_Chr2g0139841</name>
</gene>
<evidence type="ECO:0000256" key="1">
    <source>
        <dbReference type="SAM" id="MobiDB-lite"/>
    </source>
</evidence>
<evidence type="ECO:0000313" key="3">
    <source>
        <dbReference type="Proteomes" id="UP000238479"/>
    </source>
</evidence>
<feature type="region of interest" description="Disordered" evidence="1">
    <location>
        <begin position="57"/>
        <end position="141"/>
    </location>
</feature>
<proteinExistence type="predicted"/>
<protein>
    <submittedName>
        <fullName evidence="2">Uncharacterized protein</fullName>
    </submittedName>
</protein>
<dbReference type="Gramene" id="PRQ51034">
    <property type="protein sequence ID" value="PRQ51034"/>
    <property type="gene ID" value="RchiOBHm_Chr2g0139841"/>
</dbReference>
<feature type="compositionally biased region" description="Low complexity" evidence="1">
    <location>
        <begin position="57"/>
        <end position="113"/>
    </location>
</feature>
<dbReference type="Proteomes" id="UP000238479">
    <property type="component" value="Chromosome 2"/>
</dbReference>
<reference evidence="2 3" key="1">
    <citation type="journal article" date="2018" name="Nat. Genet.">
        <title>The Rosa genome provides new insights in the design of modern roses.</title>
        <authorList>
            <person name="Bendahmane M."/>
        </authorList>
    </citation>
    <scope>NUCLEOTIDE SEQUENCE [LARGE SCALE GENOMIC DNA]</scope>
    <source>
        <strain evidence="3">cv. Old Blush</strain>
    </source>
</reference>
<name>A0A2P6RXA6_ROSCH</name>
<dbReference type="AlphaFoldDB" id="A0A2P6RXA6"/>
<keyword evidence="3" id="KW-1185">Reference proteome</keyword>
<organism evidence="2 3">
    <name type="scientific">Rosa chinensis</name>
    <name type="common">China rose</name>
    <dbReference type="NCBI Taxonomy" id="74649"/>
    <lineage>
        <taxon>Eukaryota</taxon>
        <taxon>Viridiplantae</taxon>
        <taxon>Streptophyta</taxon>
        <taxon>Embryophyta</taxon>
        <taxon>Tracheophyta</taxon>
        <taxon>Spermatophyta</taxon>
        <taxon>Magnoliopsida</taxon>
        <taxon>eudicotyledons</taxon>
        <taxon>Gunneridae</taxon>
        <taxon>Pentapetalae</taxon>
        <taxon>rosids</taxon>
        <taxon>fabids</taxon>
        <taxon>Rosales</taxon>
        <taxon>Rosaceae</taxon>
        <taxon>Rosoideae</taxon>
        <taxon>Rosoideae incertae sedis</taxon>
        <taxon>Rosa</taxon>
    </lineage>
</organism>
<feature type="compositionally biased region" description="Basic and acidic residues" evidence="1">
    <location>
        <begin position="129"/>
        <end position="141"/>
    </location>
</feature>
<feature type="region of interest" description="Disordered" evidence="1">
    <location>
        <begin position="1"/>
        <end position="32"/>
    </location>
</feature>
<accession>A0A2P6RXA6</accession>
<dbReference type="STRING" id="74649.A0A2P6RXA6"/>
<sequence length="157" mass="17066">MLMKAGGKTRIELLSTSPKADKATAQPVTLPENIPKRAQFVKEYELQLSIINEIASAASKSPSSSSAPMSRMSSHFPSPQSSKSSPRLPSPQSRKSSPKLPSPPSSKSSPQPQVGEGLSPQQQVGSAFEVKEGLDHERQKKQEFLLQTFARQHMQEA</sequence>
<comment type="caution">
    <text evidence="2">The sequence shown here is derived from an EMBL/GenBank/DDBJ whole genome shotgun (WGS) entry which is preliminary data.</text>
</comment>
<evidence type="ECO:0000313" key="2">
    <source>
        <dbReference type="EMBL" id="PRQ51034.1"/>
    </source>
</evidence>